<organism evidence="2 3">
    <name type="scientific">Streptomyces xantholiticus</name>
    <dbReference type="NCBI Taxonomy" id="68285"/>
    <lineage>
        <taxon>Bacteria</taxon>
        <taxon>Bacillati</taxon>
        <taxon>Actinomycetota</taxon>
        <taxon>Actinomycetes</taxon>
        <taxon>Kitasatosporales</taxon>
        <taxon>Streptomycetaceae</taxon>
        <taxon>Streptomyces</taxon>
    </lineage>
</organism>
<dbReference type="EMBL" id="JBEPBX010000045">
    <property type="protein sequence ID" value="MER6617805.1"/>
    <property type="molecule type" value="Genomic_DNA"/>
</dbReference>
<sequence length="128" mass="14263">MPASEADDLEAGAVSREQCEMVELDGMAPRGVRRRPGRGPGGHHGPGLVAAWRPVVRAAELAVHIVDVRQRERVGLERLEAFVRETVLPRTYPHTMERRRVMEALGKADRLCNARTIEYSTGDVILRT</sequence>
<keyword evidence="3" id="KW-1185">Reference proteome</keyword>
<gene>
    <name evidence="2" type="ORF">ABT276_31745</name>
</gene>
<protein>
    <submittedName>
        <fullName evidence="2">Uncharacterized protein</fullName>
    </submittedName>
</protein>
<evidence type="ECO:0000313" key="2">
    <source>
        <dbReference type="EMBL" id="MER6617805.1"/>
    </source>
</evidence>
<evidence type="ECO:0000256" key="1">
    <source>
        <dbReference type="SAM" id="MobiDB-lite"/>
    </source>
</evidence>
<name>A0ABV1V453_9ACTN</name>
<accession>A0ABV1V453</accession>
<proteinExistence type="predicted"/>
<dbReference type="Proteomes" id="UP001445472">
    <property type="component" value="Unassembled WGS sequence"/>
</dbReference>
<feature type="region of interest" description="Disordered" evidence="1">
    <location>
        <begin position="24"/>
        <end position="47"/>
    </location>
</feature>
<reference evidence="2 3" key="1">
    <citation type="submission" date="2024-06" db="EMBL/GenBank/DDBJ databases">
        <title>The Natural Products Discovery Center: Release of the First 8490 Sequenced Strains for Exploring Actinobacteria Biosynthetic Diversity.</title>
        <authorList>
            <person name="Kalkreuter E."/>
            <person name="Kautsar S.A."/>
            <person name="Yang D."/>
            <person name="Bader C.D."/>
            <person name="Teijaro C.N."/>
            <person name="Fluegel L."/>
            <person name="Davis C.M."/>
            <person name="Simpson J.R."/>
            <person name="Lauterbach L."/>
            <person name="Steele A.D."/>
            <person name="Gui C."/>
            <person name="Meng S."/>
            <person name="Li G."/>
            <person name="Viehrig K."/>
            <person name="Ye F."/>
            <person name="Su P."/>
            <person name="Kiefer A.F."/>
            <person name="Nichols A."/>
            <person name="Cepeda A.J."/>
            <person name="Yan W."/>
            <person name="Fan B."/>
            <person name="Jiang Y."/>
            <person name="Adhikari A."/>
            <person name="Zheng C.-J."/>
            <person name="Schuster L."/>
            <person name="Cowan T.M."/>
            <person name="Smanski M.J."/>
            <person name="Chevrette M.G."/>
            <person name="De Carvalho L.P.S."/>
            <person name="Shen B."/>
        </authorList>
    </citation>
    <scope>NUCLEOTIDE SEQUENCE [LARGE SCALE GENOMIC DNA]</scope>
    <source>
        <strain evidence="2 3">NPDC000837</strain>
    </source>
</reference>
<evidence type="ECO:0000313" key="3">
    <source>
        <dbReference type="Proteomes" id="UP001445472"/>
    </source>
</evidence>
<dbReference type="RefSeq" id="WP_351978826.1">
    <property type="nucleotide sequence ID" value="NZ_JBEPBX010000045.1"/>
</dbReference>
<comment type="caution">
    <text evidence="2">The sequence shown here is derived from an EMBL/GenBank/DDBJ whole genome shotgun (WGS) entry which is preliminary data.</text>
</comment>